<dbReference type="InterPro" id="IPR053819">
    <property type="entry name" value="TEADIR3_omega_loop"/>
</dbReference>
<dbReference type="Proteomes" id="UP000827092">
    <property type="component" value="Unassembled WGS sequence"/>
</dbReference>
<accession>A0AAV6VRD8</accession>
<evidence type="ECO:0000313" key="3">
    <source>
        <dbReference type="Proteomes" id="UP000827092"/>
    </source>
</evidence>
<dbReference type="Pfam" id="PF15238">
    <property type="entry name" value="TEADIR3"/>
    <property type="match status" value="1"/>
</dbReference>
<keyword evidence="3" id="KW-1185">Reference proteome</keyword>
<dbReference type="EMBL" id="JAFNEN010000035">
    <property type="protein sequence ID" value="KAG8198808.1"/>
    <property type="molecule type" value="Genomic_DNA"/>
</dbReference>
<dbReference type="AlphaFoldDB" id="A0AAV6VRD8"/>
<comment type="caution">
    <text evidence="2">The sequence shown here is derived from an EMBL/GenBank/DDBJ whole genome shotgun (WGS) entry which is preliminary data.</text>
</comment>
<feature type="region of interest" description="Disordered" evidence="1">
    <location>
        <begin position="1"/>
        <end position="37"/>
    </location>
</feature>
<evidence type="ECO:0000256" key="1">
    <source>
        <dbReference type="SAM" id="MobiDB-lite"/>
    </source>
</evidence>
<reference evidence="2 3" key="1">
    <citation type="journal article" date="2022" name="Nat. Ecol. Evol.">
        <title>A masculinizing supergene underlies an exaggerated male reproductive morph in a spider.</title>
        <authorList>
            <person name="Hendrickx F."/>
            <person name="De Corte Z."/>
            <person name="Sonet G."/>
            <person name="Van Belleghem S.M."/>
            <person name="Kostlbacher S."/>
            <person name="Vangestel C."/>
        </authorList>
    </citation>
    <scope>NUCLEOTIDE SEQUENCE [LARGE SCALE GENOMIC DNA]</scope>
    <source>
        <strain evidence="2">W744_W776</strain>
    </source>
</reference>
<gene>
    <name evidence="2" type="ORF">JTE90_007112</name>
</gene>
<evidence type="ECO:0000313" key="2">
    <source>
        <dbReference type="EMBL" id="KAG8198808.1"/>
    </source>
</evidence>
<organism evidence="2 3">
    <name type="scientific">Oedothorax gibbosus</name>
    <dbReference type="NCBI Taxonomy" id="931172"/>
    <lineage>
        <taxon>Eukaryota</taxon>
        <taxon>Metazoa</taxon>
        <taxon>Ecdysozoa</taxon>
        <taxon>Arthropoda</taxon>
        <taxon>Chelicerata</taxon>
        <taxon>Arachnida</taxon>
        <taxon>Araneae</taxon>
        <taxon>Araneomorphae</taxon>
        <taxon>Entelegynae</taxon>
        <taxon>Araneoidea</taxon>
        <taxon>Linyphiidae</taxon>
        <taxon>Erigoninae</taxon>
        <taxon>Oedothorax</taxon>
    </lineage>
</organism>
<protein>
    <submittedName>
        <fullName evidence="2">Uncharacterized protein</fullName>
    </submittedName>
</protein>
<sequence>MTTTTATSAMTSTSLEPNDPKDSSTDKDTDTKPPPAIIPLRQRRLPASFWQEPSIIPNTPVHQGNLMSSPNQPFLSATNHLQHPWTIGGPTYLPQRLSMPSGSLAMLQHHPSAMWIRSPALSYCSCTVCLNYSCMPPRIPDLYSGLRYRPNVAGCCPTPNCTEIGCKMCTVSGSWCPERVRQTRLRSARYNALLD</sequence>
<feature type="compositionally biased region" description="Low complexity" evidence="1">
    <location>
        <begin position="1"/>
        <end position="14"/>
    </location>
</feature>
<name>A0AAV6VRD8_9ARAC</name>
<feature type="compositionally biased region" description="Basic and acidic residues" evidence="1">
    <location>
        <begin position="18"/>
        <end position="31"/>
    </location>
</feature>
<proteinExistence type="predicted"/>